<dbReference type="VEuPathDB" id="FungiDB:CPSG_00526"/>
<evidence type="ECO:0000313" key="2">
    <source>
        <dbReference type="Proteomes" id="UP000002497"/>
    </source>
</evidence>
<reference evidence="2" key="2">
    <citation type="submission" date="2010-03" db="EMBL/GenBank/DDBJ databases">
        <title>The genome sequence of Coccidioides posadasii strain Silveira.</title>
        <authorList>
            <consortium name="The Broad Institute Genome Sequencing Center for Infectious Disease"/>
            <person name="Neafsey D."/>
            <person name="Orbach M."/>
            <person name="Henn M.R."/>
            <person name="Cole G.T."/>
            <person name="Galgiani J."/>
            <person name="Gardner M.J."/>
            <person name="Kirkland T.N."/>
            <person name="Taylor J.W."/>
            <person name="Young S.K."/>
            <person name="Zeng Q."/>
            <person name="Koehrsen M."/>
            <person name="Alvarado L."/>
            <person name="Berlin A."/>
            <person name="Borenstein D."/>
            <person name="Chapman S.B."/>
            <person name="Chen Z."/>
            <person name="Engels R."/>
            <person name="Freedman E."/>
            <person name="Gellesch M."/>
            <person name="Goldberg J."/>
            <person name="Griggs A."/>
            <person name="Gujja S."/>
            <person name="Heilman E."/>
            <person name="Heiman D."/>
            <person name="Howarth C."/>
            <person name="Jen D."/>
            <person name="Larson L."/>
            <person name="Mehta T."/>
            <person name="Neiman D."/>
            <person name="Park D."/>
            <person name="Pearson M."/>
            <person name="Richards J."/>
            <person name="Roberts A."/>
            <person name="Saif S."/>
            <person name="Shea T."/>
            <person name="Shenoy N."/>
            <person name="Sisk P."/>
            <person name="Stolte C."/>
            <person name="Sykes S."/>
            <person name="Walk T."/>
            <person name="White J."/>
            <person name="Yandava C."/>
            <person name="Haas B."/>
            <person name="Nusbaum C."/>
            <person name="Birren B."/>
        </authorList>
    </citation>
    <scope>NUCLEOTIDE SEQUENCE [LARGE SCALE GENOMIC DNA]</scope>
    <source>
        <strain evidence="2">RMSCC 757 / Silveira</strain>
    </source>
</reference>
<dbReference type="EMBL" id="GL636486">
    <property type="protein sequence ID" value="EFW22627.1"/>
    <property type="molecule type" value="Genomic_DNA"/>
</dbReference>
<proteinExistence type="predicted"/>
<evidence type="ECO:0000313" key="1">
    <source>
        <dbReference type="EMBL" id="EFW22627.1"/>
    </source>
</evidence>
<accession>E9CSG7</accession>
<sequence length="102" mass="11815">MQGQKFVSLETFTGHKESRTGVDGGRRTHFSLPPDGRIGCFSVFMERRDICVAWTQPLIRRVKEPCVTRRNPIPEKWSPDDTSPRLAYSTRSLHTWQNLIQD</sequence>
<dbReference type="AlphaFoldDB" id="E9CSG7"/>
<organism evidence="2">
    <name type="scientific">Coccidioides posadasii (strain RMSCC 757 / Silveira)</name>
    <name type="common">Valley fever fungus</name>
    <dbReference type="NCBI Taxonomy" id="443226"/>
    <lineage>
        <taxon>Eukaryota</taxon>
        <taxon>Fungi</taxon>
        <taxon>Dikarya</taxon>
        <taxon>Ascomycota</taxon>
        <taxon>Pezizomycotina</taxon>
        <taxon>Eurotiomycetes</taxon>
        <taxon>Eurotiomycetidae</taxon>
        <taxon>Onygenales</taxon>
        <taxon>Onygenaceae</taxon>
        <taxon>Coccidioides</taxon>
    </lineage>
</organism>
<name>E9CSG7_COCPS</name>
<dbReference type="Proteomes" id="UP000002497">
    <property type="component" value="Unassembled WGS sequence"/>
</dbReference>
<dbReference type="HOGENOM" id="CLU_2277221_0_0_1"/>
<gene>
    <name evidence="1" type="ORF">CPSG_00526</name>
</gene>
<reference evidence="2" key="1">
    <citation type="journal article" date="2010" name="Genome Res.">
        <title>Population genomic sequencing of Coccidioides fungi reveals recent hybridization and transposon control.</title>
        <authorList>
            <person name="Neafsey D.E."/>
            <person name="Barker B.M."/>
            <person name="Sharpton T.J."/>
            <person name="Stajich J.E."/>
            <person name="Park D.J."/>
            <person name="Whiston E."/>
            <person name="Hung C.-Y."/>
            <person name="McMahan C."/>
            <person name="White J."/>
            <person name="Sykes S."/>
            <person name="Heiman D."/>
            <person name="Young S."/>
            <person name="Zeng Q."/>
            <person name="Abouelleil A."/>
            <person name="Aftuck L."/>
            <person name="Bessette D."/>
            <person name="Brown A."/>
            <person name="FitzGerald M."/>
            <person name="Lui A."/>
            <person name="Macdonald J.P."/>
            <person name="Priest M."/>
            <person name="Orbach M.J."/>
            <person name="Galgiani J.N."/>
            <person name="Kirkland T.N."/>
            <person name="Cole G.T."/>
            <person name="Birren B.W."/>
            <person name="Henn M.R."/>
            <person name="Taylor J.W."/>
            <person name="Rounsley S.D."/>
        </authorList>
    </citation>
    <scope>NUCLEOTIDE SEQUENCE [LARGE SCALE GENOMIC DNA]</scope>
    <source>
        <strain evidence="2">RMSCC 757 / Silveira</strain>
    </source>
</reference>
<protein>
    <submittedName>
        <fullName evidence="1">Uncharacterized protein</fullName>
    </submittedName>
</protein>
<dbReference type="VEuPathDB" id="FungiDB:D8B26_000723"/>
<keyword evidence="2" id="KW-1185">Reference proteome</keyword>